<comment type="caution">
    <text evidence="2">The sequence shown here is derived from an EMBL/GenBank/DDBJ whole genome shotgun (WGS) entry which is preliminary data.</text>
</comment>
<keyword evidence="1" id="KW-0472">Membrane</keyword>
<accession>M5PPZ0</accession>
<gene>
    <name evidence="2" type="ORF">PCS_03219</name>
</gene>
<sequence>MLIVYIFMGLLAGAVMPAQAGINYKLRTFLGDPVLAAFMSFLVGTVALAALALAQRTSLPAWQDVARAPWWVWIGGFMGAYVVASSVVLAPRLGATAMLALIVAGQMLASVVIDHYGWFGYRVDPVNLRRVLGTLLLVAGVWLVVSARRAS</sequence>
<keyword evidence="1" id="KW-0812">Transmembrane</keyword>
<dbReference type="PANTHER" id="PTHR34821:SF2">
    <property type="entry name" value="INNER MEMBRANE PROTEIN YDCZ"/>
    <property type="match status" value="1"/>
</dbReference>
<dbReference type="PANTHER" id="PTHR34821">
    <property type="entry name" value="INNER MEMBRANE PROTEIN YDCZ"/>
    <property type="match status" value="1"/>
</dbReference>
<dbReference type="EMBL" id="AOSV01000036">
    <property type="protein sequence ID" value="EMG36020.1"/>
    <property type="molecule type" value="Genomic_DNA"/>
</dbReference>
<feature type="transmembrane region" description="Helical" evidence="1">
    <location>
        <begin position="36"/>
        <end position="54"/>
    </location>
</feature>
<feature type="transmembrane region" description="Helical" evidence="1">
    <location>
        <begin position="70"/>
        <end position="90"/>
    </location>
</feature>
<dbReference type="AlphaFoldDB" id="M5PPZ0"/>
<dbReference type="OrthoDB" id="9097160at2"/>
<keyword evidence="1" id="KW-1133">Transmembrane helix</keyword>
<dbReference type="Proteomes" id="UP000011922">
    <property type="component" value="Unassembled WGS sequence"/>
</dbReference>
<evidence type="ECO:0000313" key="2">
    <source>
        <dbReference type="EMBL" id="EMG36020.1"/>
    </source>
</evidence>
<dbReference type="Pfam" id="PF04657">
    <property type="entry name" value="DMT_YdcZ"/>
    <property type="match status" value="1"/>
</dbReference>
<feature type="transmembrane region" description="Helical" evidence="1">
    <location>
        <begin position="131"/>
        <end position="150"/>
    </location>
</feature>
<evidence type="ECO:0000313" key="3">
    <source>
        <dbReference type="Proteomes" id="UP000011922"/>
    </source>
</evidence>
<dbReference type="PATRIC" id="fig|1262666.3.peg.3262"/>
<feature type="transmembrane region" description="Helical" evidence="1">
    <location>
        <begin position="96"/>
        <end position="119"/>
    </location>
</feature>
<protein>
    <recommendedName>
        <fullName evidence="4">DMT family transporter</fullName>
    </recommendedName>
</protein>
<dbReference type="InterPro" id="IPR006750">
    <property type="entry name" value="YdcZ"/>
</dbReference>
<dbReference type="GO" id="GO:0005886">
    <property type="term" value="C:plasma membrane"/>
    <property type="evidence" value="ECO:0007669"/>
    <property type="project" value="TreeGrafter"/>
</dbReference>
<dbReference type="RefSeq" id="WP_005989036.1">
    <property type="nucleotide sequence ID" value="NZ_AOSV01000036.1"/>
</dbReference>
<name>M5PPZ0_DESAF</name>
<organism evidence="2 3">
    <name type="scientific">Desulfocurvibacter africanus PCS</name>
    <dbReference type="NCBI Taxonomy" id="1262666"/>
    <lineage>
        <taxon>Bacteria</taxon>
        <taxon>Pseudomonadati</taxon>
        <taxon>Thermodesulfobacteriota</taxon>
        <taxon>Desulfovibrionia</taxon>
        <taxon>Desulfovibrionales</taxon>
        <taxon>Desulfovibrionaceae</taxon>
        <taxon>Desulfocurvibacter</taxon>
    </lineage>
</organism>
<evidence type="ECO:0000256" key="1">
    <source>
        <dbReference type="SAM" id="Phobius"/>
    </source>
</evidence>
<reference evidence="2 3" key="1">
    <citation type="journal article" date="2013" name="Genome Announc.">
        <title>Draft Genome Sequence for Desulfovibrio africanus Strain PCS.</title>
        <authorList>
            <person name="Brown S.D."/>
            <person name="Utturkar S.M."/>
            <person name="Arkin A.P."/>
            <person name="Deutschbauer A.M."/>
            <person name="Elias D.A."/>
            <person name="Hazen T.C."/>
            <person name="Chakraborty R."/>
        </authorList>
    </citation>
    <scope>NUCLEOTIDE SEQUENCE [LARGE SCALE GENOMIC DNA]</scope>
    <source>
        <strain evidence="2 3">PCS</strain>
    </source>
</reference>
<evidence type="ECO:0008006" key="4">
    <source>
        <dbReference type="Google" id="ProtNLM"/>
    </source>
</evidence>
<proteinExistence type="predicted"/>